<protein>
    <submittedName>
        <fullName evidence="2">TAXI family TRAP transporter solute-binding subunit</fullName>
    </submittedName>
</protein>
<dbReference type="NCBIfam" id="TIGR02122">
    <property type="entry name" value="TRAP_TAXI"/>
    <property type="match status" value="1"/>
</dbReference>
<accession>A0ABW0TLN7</accession>
<name>A0ABW0TLN7_9BACL</name>
<feature type="chain" id="PRO_5046242530" evidence="1">
    <location>
        <begin position="26"/>
        <end position="386"/>
    </location>
</feature>
<dbReference type="PROSITE" id="PS51257">
    <property type="entry name" value="PROKAR_LIPOPROTEIN"/>
    <property type="match status" value="1"/>
</dbReference>
<dbReference type="RefSeq" id="WP_381435238.1">
    <property type="nucleotide sequence ID" value="NZ_JBHSNO010000006.1"/>
</dbReference>
<evidence type="ECO:0000256" key="1">
    <source>
        <dbReference type="SAM" id="SignalP"/>
    </source>
</evidence>
<evidence type="ECO:0000313" key="2">
    <source>
        <dbReference type="EMBL" id="MFC5589800.1"/>
    </source>
</evidence>
<gene>
    <name evidence="2" type="ORF">ACFPRA_12920</name>
</gene>
<dbReference type="SUPFAM" id="SSF53850">
    <property type="entry name" value="Periplasmic binding protein-like II"/>
    <property type="match status" value="1"/>
</dbReference>
<organism evidence="2 3">
    <name type="scientific">Sporosarcina soli</name>
    <dbReference type="NCBI Taxonomy" id="334736"/>
    <lineage>
        <taxon>Bacteria</taxon>
        <taxon>Bacillati</taxon>
        <taxon>Bacillota</taxon>
        <taxon>Bacilli</taxon>
        <taxon>Bacillales</taxon>
        <taxon>Caryophanaceae</taxon>
        <taxon>Sporosarcina</taxon>
    </lineage>
</organism>
<comment type="caution">
    <text evidence="2">The sequence shown here is derived from an EMBL/GenBank/DDBJ whole genome shotgun (WGS) entry which is preliminary data.</text>
</comment>
<sequence length="386" mass="42250">MKKTLSLIGLFVLSLLMLVGCNSEGGSSGAAATGNNQSEGPGSLPNQMTWSVYDVGTSGYAEMSAIANMLTSEYNTRIRMLPSATGIGRMIPMKNGTASLAKLGDESQYAFEGLEEFSALEWGPQDLRAVWSPIAHFGLGVRANDSFEKIEDLKGKKVPYFPGNISVNVKTEAMLAFGGLTWDDVEVIELAAYGSQTDALLQKKIDVVSGIPSGAIFFEADSKGGIRWIEMAAENDEGWSRAREVAQWLFAEPRDDGAGMEGDVTLLGYGYSLVSYADQKNIKGVLEAMDENFEQVKDTVPGAILYAKDRVLTDPIGIPFHDETVEFFKDQGLWDEEKQAKNDALVQRANDLKAAWETVTDEAKKQGISKDEFSEYWLKRKAELVK</sequence>
<reference evidence="3" key="1">
    <citation type="journal article" date="2019" name="Int. J. Syst. Evol. Microbiol.">
        <title>The Global Catalogue of Microorganisms (GCM) 10K type strain sequencing project: providing services to taxonomists for standard genome sequencing and annotation.</title>
        <authorList>
            <consortium name="The Broad Institute Genomics Platform"/>
            <consortium name="The Broad Institute Genome Sequencing Center for Infectious Disease"/>
            <person name="Wu L."/>
            <person name="Ma J."/>
        </authorList>
    </citation>
    <scope>NUCLEOTIDE SEQUENCE [LARGE SCALE GENOMIC DNA]</scope>
    <source>
        <strain evidence="3">CGMCC 4.1434</strain>
    </source>
</reference>
<dbReference type="EMBL" id="JBHSNO010000006">
    <property type="protein sequence ID" value="MFC5589800.1"/>
    <property type="molecule type" value="Genomic_DNA"/>
</dbReference>
<feature type="signal peptide" evidence="1">
    <location>
        <begin position="1"/>
        <end position="25"/>
    </location>
</feature>
<evidence type="ECO:0000313" key="3">
    <source>
        <dbReference type="Proteomes" id="UP001596109"/>
    </source>
</evidence>
<keyword evidence="1" id="KW-0732">Signal</keyword>
<dbReference type="InterPro" id="IPR011852">
    <property type="entry name" value="TRAP_TAXI"/>
</dbReference>
<dbReference type="Pfam" id="PF16868">
    <property type="entry name" value="NMT1_3"/>
    <property type="match status" value="1"/>
</dbReference>
<dbReference type="Gene3D" id="3.40.190.10">
    <property type="entry name" value="Periplasmic binding protein-like II"/>
    <property type="match status" value="2"/>
</dbReference>
<dbReference type="Proteomes" id="UP001596109">
    <property type="component" value="Unassembled WGS sequence"/>
</dbReference>
<keyword evidence="3" id="KW-1185">Reference proteome</keyword>
<proteinExistence type="predicted"/>